<dbReference type="EMBL" id="JAHRIN010044340">
    <property type="protein sequence ID" value="MEQ2207337.1"/>
    <property type="molecule type" value="Genomic_DNA"/>
</dbReference>
<protein>
    <submittedName>
        <fullName evidence="2">Uncharacterized protein</fullName>
    </submittedName>
</protein>
<feature type="non-terminal residue" evidence="2">
    <location>
        <position position="1"/>
    </location>
</feature>
<dbReference type="Proteomes" id="UP001434883">
    <property type="component" value="Unassembled WGS sequence"/>
</dbReference>
<comment type="caution">
    <text evidence="2">The sequence shown here is derived from an EMBL/GenBank/DDBJ whole genome shotgun (WGS) entry which is preliminary data.</text>
</comment>
<keyword evidence="3" id="KW-1185">Reference proteome</keyword>
<evidence type="ECO:0000313" key="2">
    <source>
        <dbReference type="EMBL" id="MEQ2207337.1"/>
    </source>
</evidence>
<gene>
    <name evidence="2" type="ORF">XENOCAPTIV_010729</name>
</gene>
<evidence type="ECO:0000256" key="1">
    <source>
        <dbReference type="SAM" id="Phobius"/>
    </source>
</evidence>
<reference evidence="2 3" key="1">
    <citation type="submission" date="2021-06" db="EMBL/GenBank/DDBJ databases">
        <authorList>
            <person name="Palmer J.M."/>
        </authorList>
    </citation>
    <scope>NUCLEOTIDE SEQUENCE [LARGE SCALE GENOMIC DNA]</scope>
    <source>
        <strain evidence="2 3">XC_2019</strain>
        <tissue evidence="2">Muscle</tissue>
    </source>
</reference>
<keyword evidence="1" id="KW-0472">Membrane</keyword>
<keyword evidence="1" id="KW-0812">Transmembrane</keyword>
<evidence type="ECO:0000313" key="3">
    <source>
        <dbReference type="Proteomes" id="UP001434883"/>
    </source>
</evidence>
<name>A0ABV0RIT0_9TELE</name>
<proteinExistence type="predicted"/>
<keyword evidence="1" id="KW-1133">Transmembrane helix</keyword>
<sequence>DMKNSFQIVEERLQVRIVESRHLISDFSIITRAEKESEEGGCSSEIRVYEQEVIVVPILLLASFLITLVFILLLRYCPEKVDRIRPRKTVTTRRILQGIDGKWSKKC</sequence>
<organism evidence="2 3">
    <name type="scientific">Xenoophorus captivus</name>
    <dbReference type="NCBI Taxonomy" id="1517983"/>
    <lineage>
        <taxon>Eukaryota</taxon>
        <taxon>Metazoa</taxon>
        <taxon>Chordata</taxon>
        <taxon>Craniata</taxon>
        <taxon>Vertebrata</taxon>
        <taxon>Euteleostomi</taxon>
        <taxon>Actinopterygii</taxon>
        <taxon>Neopterygii</taxon>
        <taxon>Teleostei</taxon>
        <taxon>Neoteleostei</taxon>
        <taxon>Acanthomorphata</taxon>
        <taxon>Ovalentaria</taxon>
        <taxon>Atherinomorphae</taxon>
        <taxon>Cyprinodontiformes</taxon>
        <taxon>Goodeidae</taxon>
        <taxon>Xenoophorus</taxon>
    </lineage>
</organism>
<accession>A0ABV0RIT0</accession>
<feature type="transmembrane region" description="Helical" evidence="1">
    <location>
        <begin position="54"/>
        <end position="77"/>
    </location>
</feature>